<sequence length="168" mass="18950">SEDQEYLRSGVKQLQCRSKLAFGITHRCLELLNLLHVAHRPLVSSLSAARLSPYLLPACPPTSSGSTAIPAFLSAIYLFTHLSLDPQPRSLFPFGFTIQPSLTKDFNSPNRGSSCSCLEQRFKFTTRSLINFICILLTLVSTYDSFMSWVKYIPNMTAMICNFVKKYR</sequence>
<feature type="non-terminal residue" evidence="2">
    <location>
        <position position="1"/>
    </location>
</feature>
<organism evidence="2">
    <name type="scientific">Nothobranchius kuhntae</name>
    <name type="common">Beira killifish</name>
    <dbReference type="NCBI Taxonomy" id="321403"/>
    <lineage>
        <taxon>Eukaryota</taxon>
        <taxon>Metazoa</taxon>
        <taxon>Chordata</taxon>
        <taxon>Craniata</taxon>
        <taxon>Vertebrata</taxon>
        <taxon>Euteleostomi</taxon>
        <taxon>Actinopterygii</taxon>
        <taxon>Neopterygii</taxon>
        <taxon>Teleostei</taxon>
        <taxon>Neoteleostei</taxon>
        <taxon>Acanthomorphata</taxon>
        <taxon>Ovalentaria</taxon>
        <taxon>Atherinomorphae</taxon>
        <taxon>Cyprinodontiformes</taxon>
        <taxon>Nothobranchiidae</taxon>
        <taxon>Nothobranchius</taxon>
    </lineage>
</organism>
<keyword evidence="1" id="KW-0812">Transmembrane</keyword>
<protein>
    <submittedName>
        <fullName evidence="2">Uncharacterized protein</fullName>
    </submittedName>
</protein>
<accession>A0A1A8I9M6</accession>
<dbReference type="EMBL" id="HAED01007924">
    <property type="protein sequence ID" value="SBQ94136.1"/>
    <property type="molecule type" value="Transcribed_RNA"/>
</dbReference>
<name>A0A1A8I9M6_NOTKU</name>
<evidence type="ECO:0000313" key="2">
    <source>
        <dbReference type="EMBL" id="SBQ94136.1"/>
    </source>
</evidence>
<feature type="transmembrane region" description="Helical" evidence="1">
    <location>
        <begin position="129"/>
        <end position="150"/>
    </location>
</feature>
<proteinExistence type="predicted"/>
<feature type="non-terminal residue" evidence="2">
    <location>
        <position position="168"/>
    </location>
</feature>
<reference evidence="2" key="2">
    <citation type="submission" date="2016-06" db="EMBL/GenBank/DDBJ databases">
        <title>The genome of a short-lived fish provides insights into sex chromosome evolution and the genetic control of aging.</title>
        <authorList>
            <person name="Reichwald K."/>
            <person name="Felder M."/>
            <person name="Petzold A."/>
            <person name="Koch P."/>
            <person name="Groth M."/>
            <person name="Platzer M."/>
        </authorList>
    </citation>
    <scope>NUCLEOTIDE SEQUENCE</scope>
    <source>
        <tissue evidence="2">Brain</tissue>
    </source>
</reference>
<dbReference type="AlphaFoldDB" id="A0A1A8I9M6"/>
<keyword evidence="1" id="KW-0472">Membrane</keyword>
<evidence type="ECO:0000256" key="1">
    <source>
        <dbReference type="SAM" id="Phobius"/>
    </source>
</evidence>
<keyword evidence="1" id="KW-1133">Transmembrane helix</keyword>
<gene>
    <name evidence="2" type="primary">Nfu_g_1_003394</name>
</gene>
<reference evidence="2" key="1">
    <citation type="submission" date="2016-05" db="EMBL/GenBank/DDBJ databases">
        <authorList>
            <person name="Lavstsen T."/>
            <person name="Jespersen J.S."/>
        </authorList>
    </citation>
    <scope>NUCLEOTIDE SEQUENCE</scope>
    <source>
        <tissue evidence="2">Brain</tissue>
    </source>
</reference>